<evidence type="ECO:0000313" key="6">
    <source>
        <dbReference type="EMBL" id="MFC3231390.1"/>
    </source>
</evidence>
<proteinExistence type="predicted"/>
<sequence length="65" mass="7319">MLEIVNTAIPVFLVLTFLVLVAGLVNLFRSGGTNRNMSQILMRWRVLLQFIVVCLIALAAFLTQR</sequence>
<reference evidence="7" key="1">
    <citation type="journal article" date="2019" name="Int. J. Syst. Evol. Microbiol.">
        <title>The Global Catalogue of Microorganisms (GCM) 10K type strain sequencing project: providing services to taxonomists for standard genome sequencing and annotation.</title>
        <authorList>
            <consortium name="The Broad Institute Genomics Platform"/>
            <consortium name="The Broad Institute Genome Sequencing Center for Infectious Disease"/>
            <person name="Wu L."/>
            <person name="Ma J."/>
        </authorList>
    </citation>
    <scope>NUCLEOTIDE SEQUENCE [LARGE SCALE GENOMIC DNA]</scope>
    <source>
        <strain evidence="7">KCTC 42964</strain>
    </source>
</reference>
<evidence type="ECO:0000256" key="4">
    <source>
        <dbReference type="SAM" id="Phobius"/>
    </source>
</evidence>
<feature type="transmembrane region" description="Helical" evidence="4">
    <location>
        <begin position="6"/>
        <end position="28"/>
    </location>
</feature>
<keyword evidence="3 4" id="KW-0472">Membrane</keyword>
<protein>
    <submittedName>
        <fullName evidence="6">Twin transmembrane helix small protein</fullName>
    </submittedName>
</protein>
<name>A0ABV7LAQ9_9PROT</name>
<keyword evidence="1 4" id="KW-0812">Transmembrane</keyword>
<accession>A0ABV7LAQ9</accession>
<dbReference type="PROSITE" id="PS51503">
    <property type="entry name" value="HIG1"/>
    <property type="match status" value="1"/>
</dbReference>
<evidence type="ECO:0000313" key="7">
    <source>
        <dbReference type="Proteomes" id="UP001595528"/>
    </source>
</evidence>
<organism evidence="6 7">
    <name type="scientific">Marinibaculum pumilum</name>
    <dbReference type="NCBI Taxonomy" id="1766165"/>
    <lineage>
        <taxon>Bacteria</taxon>
        <taxon>Pseudomonadati</taxon>
        <taxon>Pseudomonadota</taxon>
        <taxon>Alphaproteobacteria</taxon>
        <taxon>Rhodospirillales</taxon>
        <taxon>Rhodospirillaceae</taxon>
        <taxon>Marinibaculum</taxon>
    </lineage>
</organism>
<comment type="caution">
    <text evidence="6">The sequence shown here is derived from an EMBL/GenBank/DDBJ whole genome shotgun (WGS) entry which is preliminary data.</text>
</comment>
<dbReference type="Pfam" id="PF04588">
    <property type="entry name" value="HIG_1_N"/>
    <property type="match status" value="1"/>
</dbReference>
<dbReference type="EMBL" id="JBHRTR010000054">
    <property type="protein sequence ID" value="MFC3231390.1"/>
    <property type="molecule type" value="Genomic_DNA"/>
</dbReference>
<dbReference type="Gene3D" id="6.10.140.1320">
    <property type="match status" value="1"/>
</dbReference>
<dbReference type="Proteomes" id="UP001595528">
    <property type="component" value="Unassembled WGS sequence"/>
</dbReference>
<keyword evidence="7" id="KW-1185">Reference proteome</keyword>
<evidence type="ECO:0000259" key="5">
    <source>
        <dbReference type="PROSITE" id="PS51503"/>
    </source>
</evidence>
<evidence type="ECO:0000256" key="1">
    <source>
        <dbReference type="ARBA" id="ARBA00022692"/>
    </source>
</evidence>
<gene>
    <name evidence="6" type="ORF">ACFOGJ_29350</name>
</gene>
<feature type="transmembrane region" description="Helical" evidence="4">
    <location>
        <begin position="40"/>
        <end position="62"/>
    </location>
</feature>
<dbReference type="NCBIfam" id="NF033233">
    <property type="entry name" value="twin_helix"/>
    <property type="match status" value="1"/>
</dbReference>
<evidence type="ECO:0000256" key="3">
    <source>
        <dbReference type="ARBA" id="ARBA00023136"/>
    </source>
</evidence>
<evidence type="ECO:0000256" key="2">
    <source>
        <dbReference type="ARBA" id="ARBA00022989"/>
    </source>
</evidence>
<keyword evidence="2 4" id="KW-1133">Transmembrane helix</keyword>
<feature type="domain" description="HIG1" evidence="5">
    <location>
        <begin position="1"/>
        <end position="65"/>
    </location>
</feature>
<dbReference type="InterPro" id="IPR007667">
    <property type="entry name" value="Hypoxia_induced_domain"/>
</dbReference>
<dbReference type="RefSeq" id="WP_379906862.1">
    <property type="nucleotide sequence ID" value="NZ_JBHRTR010000054.1"/>
</dbReference>